<keyword evidence="1" id="KW-0732">Signal</keyword>
<protein>
    <submittedName>
        <fullName evidence="2">Uncharacterized protein</fullName>
    </submittedName>
</protein>
<reference evidence="2" key="2">
    <citation type="submission" date="2021-02" db="EMBL/GenBank/DDBJ databases">
        <authorList>
            <person name="Kimball J.A."/>
            <person name="Haas M.W."/>
            <person name="Macchietto M."/>
            <person name="Kono T."/>
            <person name="Duquette J."/>
            <person name="Shao M."/>
        </authorList>
    </citation>
    <scope>NUCLEOTIDE SEQUENCE</scope>
    <source>
        <tissue evidence="2">Fresh leaf tissue</tissue>
    </source>
</reference>
<gene>
    <name evidence="2" type="ORF">GUJ93_ZPchr0006g41753</name>
</gene>
<evidence type="ECO:0000256" key="1">
    <source>
        <dbReference type="SAM" id="SignalP"/>
    </source>
</evidence>
<name>A0A8J5SZP5_ZIZPA</name>
<proteinExistence type="predicted"/>
<dbReference type="EMBL" id="JAAALK010000283">
    <property type="protein sequence ID" value="KAG8070720.1"/>
    <property type="molecule type" value="Genomic_DNA"/>
</dbReference>
<keyword evidence="3" id="KW-1185">Reference proteome</keyword>
<dbReference type="Proteomes" id="UP000729402">
    <property type="component" value="Unassembled WGS sequence"/>
</dbReference>
<reference evidence="2" key="1">
    <citation type="journal article" date="2021" name="bioRxiv">
        <title>Whole Genome Assembly and Annotation of Northern Wild Rice, Zizania palustris L., Supports a Whole Genome Duplication in the Zizania Genus.</title>
        <authorList>
            <person name="Haas M."/>
            <person name="Kono T."/>
            <person name="Macchietto M."/>
            <person name="Millas R."/>
            <person name="McGilp L."/>
            <person name="Shao M."/>
            <person name="Duquette J."/>
            <person name="Hirsch C.N."/>
            <person name="Kimball J."/>
        </authorList>
    </citation>
    <scope>NUCLEOTIDE SEQUENCE</scope>
    <source>
        <tissue evidence="2">Fresh leaf tissue</tissue>
    </source>
</reference>
<feature type="signal peptide" evidence="1">
    <location>
        <begin position="1"/>
        <end position="25"/>
    </location>
</feature>
<dbReference type="AlphaFoldDB" id="A0A8J5SZP5"/>
<feature type="chain" id="PRO_5035262786" evidence="1">
    <location>
        <begin position="26"/>
        <end position="94"/>
    </location>
</feature>
<organism evidence="2 3">
    <name type="scientific">Zizania palustris</name>
    <name type="common">Northern wild rice</name>
    <dbReference type="NCBI Taxonomy" id="103762"/>
    <lineage>
        <taxon>Eukaryota</taxon>
        <taxon>Viridiplantae</taxon>
        <taxon>Streptophyta</taxon>
        <taxon>Embryophyta</taxon>
        <taxon>Tracheophyta</taxon>
        <taxon>Spermatophyta</taxon>
        <taxon>Magnoliopsida</taxon>
        <taxon>Liliopsida</taxon>
        <taxon>Poales</taxon>
        <taxon>Poaceae</taxon>
        <taxon>BOP clade</taxon>
        <taxon>Oryzoideae</taxon>
        <taxon>Oryzeae</taxon>
        <taxon>Zizaniinae</taxon>
        <taxon>Zizania</taxon>
    </lineage>
</organism>
<comment type="caution">
    <text evidence="2">The sequence shown here is derived from an EMBL/GenBank/DDBJ whole genome shotgun (WGS) entry which is preliminary data.</text>
</comment>
<evidence type="ECO:0000313" key="3">
    <source>
        <dbReference type="Proteomes" id="UP000729402"/>
    </source>
</evidence>
<evidence type="ECO:0000313" key="2">
    <source>
        <dbReference type="EMBL" id="KAG8070720.1"/>
    </source>
</evidence>
<sequence length="94" mass="9838">MWSQQHPSSLPGAAAAPFLVRGVAAAPFLMRRVAVASPFLVHGCVAQQVWRLSSPSFFPSLDAELAASFLARRGGNALVHGVAAPQRSPSSCIV</sequence>
<accession>A0A8J5SZP5</accession>